<proteinExistence type="predicted"/>
<evidence type="ECO:0000256" key="1">
    <source>
        <dbReference type="SAM" id="SignalP"/>
    </source>
</evidence>
<protein>
    <submittedName>
        <fullName evidence="2">Uncharacterized protein</fullName>
    </submittedName>
</protein>
<dbReference type="AlphaFoldDB" id="A0A8R1IH90"/>
<organism evidence="2 3">
    <name type="scientific">Caenorhabditis japonica</name>
    <dbReference type="NCBI Taxonomy" id="281687"/>
    <lineage>
        <taxon>Eukaryota</taxon>
        <taxon>Metazoa</taxon>
        <taxon>Ecdysozoa</taxon>
        <taxon>Nematoda</taxon>
        <taxon>Chromadorea</taxon>
        <taxon>Rhabditida</taxon>
        <taxon>Rhabditina</taxon>
        <taxon>Rhabditomorpha</taxon>
        <taxon>Rhabditoidea</taxon>
        <taxon>Rhabditidae</taxon>
        <taxon>Peloderinae</taxon>
        <taxon>Caenorhabditis</taxon>
    </lineage>
</organism>
<feature type="signal peptide" evidence="1">
    <location>
        <begin position="1"/>
        <end position="19"/>
    </location>
</feature>
<reference evidence="2" key="2">
    <citation type="submission" date="2022-06" db="UniProtKB">
        <authorList>
            <consortium name="EnsemblMetazoa"/>
        </authorList>
    </citation>
    <scope>IDENTIFICATION</scope>
    <source>
        <strain evidence="2">DF5081</strain>
    </source>
</reference>
<dbReference type="Proteomes" id="UP000005237">
    <property type="component" value="Unassembled WGS sequence"/>
</dbReference>
<sequence>MLLLRTLSTILTVIGFSAALRSPSTTDTTNDSLMRMVDNELMDKFIPREYKQKRRLSGSGEQDVTKDNNFGFSEQGMKDLDEVCKSIGCEHCIF</sequence>
<keyword evidence="3" id="KW-1185">Reference proteome</keyword>
<keyword evidence="1" id="KW-0732">Signal</keyword>
<evidence type="ECO:0000313" key="2">
    <source>
        <dbReference type="EnsemblMetazoa" id="CJA32157.1"/>
    </source>
</evidence>
<feature type="chain" id="PRO_5035790386" evidence="1">
    <location>
        <begin position="20"/>
        <end position="94"/>
    </location>
</feature>
<accession>A0A8R1IH90</accession>
<dbReference type="EnsemblMetazoa" id="CJA32157.1">
    <property type="protein sequence ID" value="CJA32157.1"/>
    <property type="gene ID" value="WBGene00208004"/>
</dbReference>
<reference evidence="3" key="1">
    <citation type="submission" date="2010-08" db="EMBL/GenBank/DDBJ databases">
        <authorList>
            <consortium name="Caenorhabditis japonica Sequencing Consortium"/>
            <person name="Wilson R.K."/>
        </authorList>
    </citation>
    <scope>NUCLEOTIDE SEQUENCE [LARGE SCALE GENOMIC DNA]</scope>
    <source>
        <strain evidence="3">DF5081</strain>
    </source>
</reference>
<evidence type="ECO:0000313" key="3">
    <source>
        <dbReference type="Proteomes" id="UP000005237"/>
    </source>
</evidence>
<name>A0A8R1IH90_CAEJA</name>